<feature type="transmembrane region" description="Helical" evidence="10">
    <location>
        <begin position="6"/>
        <end position="22"/>
    </location>
</feature>
<evidence type="ECO:0000313" key="13">
    <source>
        <dbReference type="Proteomes" id="UP000004994"/>
    </source>
</evidence>
<keyword evidence="5" id="KW-0406">Ion transport</keyword>
<evidence type="ECO:0000313" key="12">
    <source>
        <dbReference type="EnsemblPlants" id="Solyc05g017930.2.1.1"/>
    </source>
</evidence>
<dbReference type="GO" id="GO:0005249">
    <property type="term" value="F:voltage-gated potassium channel activity"/>
    <property type="evidence" value="ECO:0007669"/>
    <property type="project" value="InterPro"/>
</dbReference>
<evidence type="ECO:0000256" key="9">
    <source>
        <dbReference type="ARBA" id="ARBA00023303"/>
    </source>
</evidence>
<evidence type="ECO:0000256" key="1">
    <source>
        <dbReference type="ARBA" id="ARBA00004141"/>
    </source>
</evidence>
<dbReference type="STRING" id="4081.A0A3Q7GI34"/>
<dbReference type="SUPFAM" id="SSF81324">
    <property type="entry name" value="Voltage-gated potassium channels"/>
    <property type="match status" value="1"/>
</dbReference>
<evidence type="ECO:0000256" key="6">
    <source>
        <dbReference type="ARBA" id="ARBA00022958"/>
    </source>
</evidence>
<dbReference type="PANTHER" id="PTHR45743">
    <property type="entry name" value="POTASSIUM CHANNEL AKT1"/>
    <property type="match status" value="1"/>
</dbReference>
<organism evidence="12">
    <name type="scientific">Solanum lycopersicum</name>
    <name type="common">Tomato</name>
    <name type="synonym">Lycopersicon esculentum</name>
    <dbReference type="NCBI Taxonomy" id="4081"/>
    <lineage>
        <taxon>Eukaryota</taxon>
        <taxon>Viridiplantae</taxon>
        <taxon>Streptophyta</taxon>
        <taxon>Embryophyta</taxon>
        <taxon>Tracheophyta</taxon>
        <taxon>Spermatophyta</taxon>
        <taxon>Magnoliopsida</taxon>
        <taxon>eudicotyledons</taxon>
        <taxon>Gunneridae</taxon>
        <taxon>Pentapetalae</taxon>
        <taxon>asterids</taxon>
        <taxon>lamiids</taxon>
        <taxon>Solanales</taxon>
        <taxon>Solanaceae</taxon>
        <taxon>Solanoideae</taxon>
        <taxon>Solaneae</taxon>
        <taxon>Solanum</taxon>
        <taxon>Solanum subgen. Lycopersicon</taxon>
    </lineage>
</organism>
<reference evidence="12" key="1">
    <citation type="journal article" date="2012" name="Nature">
        <title>The tomato genome sequence provides insights into fleshy fruit evolution.</title>
        <authorList>
            <consortium name="Tomato Genome Consortium"/>
        </authorList>
    </citation>
    <scope>NUCLEOTIDE SEQUENCE [LARGE SCALE GENOMIC DNA]</scope>
    <source>
        <strain evidence="12">cv. Heinz 1706</strain>
    </source>
</reference>
<evidence type="ECO:0000259" key="11">
    <source>
        <dbReference type="Pfam" id="PF00520"/>
    </source>
</evidence>
<evidence type="ECO:0000256" key="8">
    <source>
        <dbReference type="ARBA" id="ARBA00023136"/>
    </source>
</evidence>
<dbReference type="Proteomes" id="UP000004994">
    <property type="component" value="Chromosome 5"/>
</dbReference>
<protein>
    <recommendedName>
        <fullName evidence="11">Ion transport domain-containing protein</fullName>
    </recommendedName>
</protein>
<keyword evidence="3 10" id="KW-0812">Transmembrane</keyword>
<feature type="transmembrane region" description="Helical" evidence="10">
    <location>
        <begin position="34"/>
        <end position="53"/>
    </location>
</feature>
<keyword evidence="6" id="KW-0630">Potassium</keyword>
<reference evidence="12" key="2">
    <citation type="submission" date="2019-01" db="UniProtKB">
        <authorList>
            <consortium name="EnsemblPlants"/>
        </authorList>
    </citation>
    <scope>IDENTIFICATION</scope>
    <source>
        <strain evidence="12">cv. Heinz 1706</strain>
    </source>
</reference>
<dbReference type="PANTHER" id="PTHR45743:SF2">
    <property type="entry name" value="POTASSIUM CHANNEL AKT1"/>
    <property type="match status" value="1"/>
</dbReference>
<keyword evidence="2" id="KW-0633">Potassium transport</keyword>
<dbReference type="PaxDb" id="4081-Solyc05g017930.1.1"/>
<keyword evidence="7 10" id="KW-1133">Transmembrane helix</keyword>
<evidence type="ECO:0000256" key="10">
    <source>
        <dbReference type="SAM" id="Phobius"/>
    </source>
</evidence>
<dbReference type="Gramene" id="Solyc05g017930.2.1">
    <property type="protein sequence ID" value="Solyc05g017930.2.1.1"/>
    <property type="gene ID" value="Solyc05g017930.2"/>
</dbReference>
<proteinExistence type="predicted"/>
<evidence type="ECO:0000256" key="5">
    <source>
        <dbReference type="ARBA" id="ARBA00022882"/>
    </source>
</evidence>
<keyword evidence="4" id="KW-0631">Potassium channel</keyword>
<dbReference type="InterPro" id="IPR005821">
    <property type="entry name" value="Ion_trans_dom"/>
</dbReference>
<evidence type="ECO:0000256" key="4">
    <source>
        <dbReference type="ARBA" id="ARBA00022826"/>
    </source>
</evidence>
<evidence type="ECO:0000256" key="7">
    <source>
        <dbReference type="ARBA" id="ARBA00022989"/>
    </source>
</evidence>
<keyword evidence="9" id="KW-0407">Ion channel</keyword>
<evidence type="ECO:0000256" key="3">
    <source>
        <dbReference type="ARBA" id="ARBA00022692"/>
    </source>
</evidence>
<keyword evidence="5" id="KW-0813">Transport</keyword>
<dbReference type="AlphaFoldDB" id="A0A3Q7GI34"/>
<dbReference type="SMR" id="A0A3Q7GI34"/>
<evidence type="ECO:0000256" key="2">
    <source>
        <dbReference type="ARBA" id="ARBA00022538"/>
    </source>
</evidence>
<dbReference type="InParanoid" id="A0A3Q7GI34"/>
<dbReference type="GO" id="GO:0034702">
    <property type="term" value="C:monoatomic ion channel complex"/>
    <property type="evidence" value="ECO:0007669"/>
    <property type="project" value="UniProtKB-KW"/>
</dbReference>
<feature type="domain" description="Ion transport" evidence="11">
    <location>
        <begin position="2"/>
        <end position="92"/>
    </location>
</feature>
<keyword evidence="13" id="KW-1185">Reference proteome</keyword>
<comment type="subcellular location">
    <subcellularLocation>
        <location evidence="1">Membrane</location>
        <topology evidence="1">Multi-pass membrane protein</topology>
    </subcellularLocation>
</comment>
<keyword evidence="5" id="KW-0851">Voltage-gated channel</keyword>
<sequence>TFLVVLVVYTSWVCPFEFGFIGKPVEPLAKRDKLVNGFFFAIDIILTFFVAFLDRTTYLLVDEHKKIAWKYMSTWFLFDVISTIPSELAVKISPKPLWMRPKARDPMTNHPVLVECGTRLANVEAKIIGHHEFSLRRECEED</sequence>
<dbReference type="InterPro" id="IPR045319">
    <property type="entry name" value="KAT/AKT"/>
</dbReference>
<dbReference type="Pfam" id="PF00520">
    <property type="entry name" value="Ion_trans"/>
    <property type="match status" value="1"/>
</dbReference>
<name>A0A3Q7GI34_SOLLC</name>
<keyword evidence="8 10" id="KW-0472">Membrane</keyword>
<dbReference type="EnsemblPlants" id="Solyc05g017930.2.1">
    <property type="protein sequence ID" value="Solyc05g017930.2.1.1"/>
    <property type="gene ID" value="Solyc05g017930.2"/>
</dbReference>
<accession>A0A3Q7GI34</accession>